<sequence>MFAATILIPYSKRTCSRSEQATIRLRESVFKLFIDGFNHQILDFLVYVYEKEEEEKSVENNTHRCVCRNSDRCIDHFKNLTPIFDGSTAVHFAQIAGGGK</sequence>
<evidence type="ECO:0000313" key="1">
    <source>
        <dbReference type="Proteomes" id="UP000887565"/>
    </source>
</evidence>
<keyword evidence="1" id="KW-1185">Reference proteome</keyword>
<name>A0A915JX31_ROMCU</name>
<accession>A0A915JX31</accession>
<evidence type="ECO:0000313" key="2">
    <source>
        <dbReference type="WBParaSite" id="nRc.2.0.1.t30985-RA"/>
    </source>
</evidence>
<proteinExistence type="predicted"/>
<organism evidence="1 2">
    <name type="scientific">Romanomermis culicivorax</name>
    <name type="common">Nematode worm</name>
    <dbReference type="NCBI Taxonomy" id="13658"/>
    <lineage>
        <taxon>Eukaryota</taxon>
        <taxon>Metazoa</taxon>
        <taxon>Ecdysozoa</taxon>
        <taxon>Nematoda</taxon>
        <taxon>Enoplea</taxon>
        <taxon>Dorylaimia</taxon>
        <taxon>Mermithida</taxon>
        <taxon>Mermithoidea</taxon>
        <taxon>Mermithidae</taxon>
        <taxon>Romanomermis</taxon>
    </lineage>
</organism>
<reference evidence="2" key="1">
    <citation type="submission" date="2022-11" db="UniProtKB">
        <authorList>
            <consortium name="WormBaseParasite"/>
        </authorList>
    </citation>
    <scope>IDENTIFICATION</scope>
</reference>
<dbReference type="WBParaSite" id="nRc.2.0.1.t30985-RA">
    <property type="protein sequence ID" value="nRc.2.0.1.t30985-RA"/>
    <property type="gene ID" value="nRc.2.0.1.g30985"/>
</dbReference>
<dbReference type="Proteomes" id="UP000887565">
    <property type="component" value="Unplaced"/>
</dbReference>
<dbReference type="AlphaFoldDB" id="A0A915JX31"/>
<protein>
    <submittedName>
        <fullName evidence="2">Uncharacterized protein</fullName>
    </submittedName>
</protein>